<reference evidence="1 2" key="1">
    <citation type="journal article" date="2014" name="Curr. Biol.">
        <title>The genome of the clonal raider ant Cerapachys biroi.</title>
        <authorList>
            <person name="Oxley P.R."/>
            <person name="Ji L."/>
            <person name="Fetter-Pruneda I."/>
            <person name="McKenzie S.K."/>
            <person name="Li C."/>
            <person name="Hu H."/>
            <person name="Zhang G."/>
            <person name="Kronauer D.J."/>
        </authorList>
    </citation>
    <scope>NUCLEOTIDE SEQUENCE [LARGE SCALE GENOMIC DNA]</scope>
</reference>
<evidence type="ECO:0008006" key="3">
    <source>
        <dbReference type="Google" id="ProtNLM"/>
    </source>
</evidence>
<sequence length="156" mass="19104">MEDWTWRERKMRWRLQEIAREEERKGRKVWIGYGKIRIDNQWWRWDEVEEVLRDGNGNEVKEEEEGEIKWRIAFWNVAGLGNKDKDFWDGIKDWDVMVFSETWVEKKEWVKIKEKLPAGYKWEIQMARRENRKGRVMGGMVMGKRIDRGGIENRKG</sequence>
<keyword evidence="2" id="KW-1185">Reference proteome</keyword>
<name>A0A026X413_OOCBI</name>
<dbReference type="OMA" id="WEIQMAR"/>
<protein>
    <recommendedName>
        <fullName evidence="3">Endonuclease/exonuclease/phosphatase domain-containing protein</fullName>
    </recommendedName>
</protein>
<evidence type="ECO:0000313" key="2">
    <source>
        <dbReference type="Proteomes" id="UP000053097"/>
    </source>
</evidence>
<proteinExistence type="predicted"/>
<dbReference type="EMBL" id="KK107016">
    <property type="protein sequence ID" value="EZA62843.1"/>
    <property type="molecule type" value="Genomic_DNA"/>
</dbReference>
<gene>
    <name evidence="1" type="ORF">X777_01158</name>
</gene>
<dbReference type="AlphaFoldDB" id="A0A026X413"/>
<accession>A0A026X413</accession>
<evidence type="ECO:0000313" key="1">
    <source>
        <dbReference type="EMBL" id="EZA62843.1"/>
    </source>
</evidence>
<organism evidence="1 2">
    <name type="scientific">Ooceraea biroi</name>
    <name type="common">Clonal raider ant</name>
    <name type="synonym">Cerapachys biroi</name>
    <dbReference type="NCBI Taxonomy" id="2015173"/>
    <lineage>
        <taxon>Eukaryota</taxon>
        <taxon>Metazoa</taxon>
        <taxon>Ecdysozoa</taxon>
        <taxon>Arthropoda</taxon>
        <taxon>Hexapoda</taxon>
        <taxon>Insecta</taxon>
        <taxon>Pterygota</taxon>
        <taxon>Neoptera</taxon>
        <taxon>Endopterygota</taxon>
        <taxon>Hymenoptera</taxon>
        <taxon>Apocrita</taxon>
        <taxon>Aculeata</taxon>
        <taxon>Formicoidea</taxon>
        <taxon>Formicidae</taxon>
        <taxon>Dorylinae</taxon>
        <taxon>Ooceraea</taxon>
    </lineage>
</organism>
<dbReference type="Proteomes" id="UP000053097">
    <property type="component" value="Unassembled WGS sequence"/>
</dbReference>